<evidence type="ECO:0000256" key="3">
    <source>
        <dbReference type="ARBA" id="ARBA00022692"/>
    </source>
</evidence>
<dbReference type="InterPro" id="IPR036259">
    <property type="entry name" value="MFS_trans_sf"/>
</dbReference>
<feature type="transmembrane region" description="Helical" evidence="7">
    <location>
        <begin position="480"/>
        <end position="498"/>
    </location>
</feature>
<evidence type="ECO:0000256" key="2">
    <source>
        <dbReference type="ARBA" id="ARBA00005982"/>
    </source>
</evidence>
<feature type="transmembrane region" description="Helical" evidence="7">
    <location>
        <begin position="396"/>
        <end position="419"/>
    </location>
</feature>
<feature type="compositionally biased region" description="Polar residues" evidence="6">
    <location>
        <begin position="1"/>
        <end position="12"/>
    </location>
</feature>
<dbReference type="PANTHER" id="PTHR11654">
    <property type="entry name" value="OLIGOPEPTIDE TRANSPORTER-RELATED"/>
    <property type="match status" value="1"/>
</dbReference>
<sequence>MASETPESTTIPVDTKAPLTDEPAKVVDALPKYTRERDRQITEKIDDQIKQNPNMMPRAVWFIIPNEFAERFCYYGITPLLRNYLIEIVNFSKTDASSWVHTFKVLTYFFPILGSLISDSFLGKYHTIVSLSVVYVIGVSLLAISSIPSVINGWLPILALVVVALGTGGIKPCVSSHGGDQFIETIQKENLNKFYNYFYMSINIGAVLSGFITPAIAQQVIYGLKTSTGAFLAHGDGYAWAFGLCAMVMALALGVFVFGYRYYRVVPPTRTFILYDLLRVALTALPRYLSASKVERAAKRHWAAFADDLMGASMADETYDLFAIMPIILPAPFFWMAFDQNGTSWQNQGAQMKAAGFFNDEVASAVINPFWIVVLVPIFSNLIYPAIEKRGYKFGLVQRMGIGMFFAGVSFVICALLQYRIDAVCTSDEDHPTSCIDQNMSIFVQFVPYLVMTIGEVLVSISGLNLLYNEVGSRTKASGAALWLLGVSFGNLLATALFEGCRPGESDGMTYPNFFWLNAGLLFAFGIIQLVMTKFYVYKADRPWHKAAEAAVLEKLESEKLLQAKITDEAIVA</sequence>
<feature type="transmembrane region" description="Helical" evidence="7">
    <location>
        <begin position="319"/>
        <end position="338"/>
    </location>
</feature>
<dbReference type="SUPFAM" id="SSF103473">
    <property type="entry name" value="MFS general substrate transporter"/>
    <property type="match status" value="1"/>
</dbReference>
<keyword evidence="9" id="KW-1185">Reference proteome</keyword>
<gene>
    <name evidence="8" type="ORF">M427DRAFT_53832</name>
</gene>
<dbReference type="GO" id="GO:0022857">
    <property type="term" value="F:transmembrane transporter activity"/>
    <property type="evidence" value="ECO:0007669"/>
    <property type="project" value="InterPro"/>
</dbReference>
<accession>A0A139ANY2</accession>
<keyword evidence="3 7" id="KW-0812">Transmembrane</keyword>
<protein>
    <submittedName>
        <fullName evidence="8">PTR2-domain-containing protein</fullName>
    </submittedName>
</protein>
<feature type="transmembrane region" description="Helical" evidence="7">
    <location>
        <begin position="514"/>
        <end position="537"/>
    </location>
</feature>
<dbReference type="GO" id="GO:0016020">
    <property type="term" value="C:membrane"/>
    <property type="evidence" value="ECO:0007669"/>
    <property type="project" value="UniProtKB-SubCell"/>
</dbReference>
<feature type="transmembrane region" description="Helical" evidence="7">
    <location>
        <begin position="237"/>
        <end position="260"/>
    </location>
</feature>
<feature type="transmembrane region" description="Helical" evidence="7">
    <location>
        <begin position="153"/>
        <end position="174"/>
    </location>
</feature>
<comment type="subcellular location">
    <subcellularLocation>
        <location evidence="1">Membrane</location>
        <topology evidence="1">Multi-pass membrane protein</topology>
    </subcellularLocation>
</comment>
<evidence type="ECO:0000256" key="1">
    <source>
        <dbReference type="ARBA" id="ARBA00004141"/>
    </source>
</evidence>
<feature type="transmembrane region" description="Helical" evidence="7">
    <location>
        <begin position="362"/>
        <end position="384"/>
    </location>
</feature>
<evidence type="ECO:0000256" key="5">
    <source>
        <dbReference type="ARBA" id="ARBA00023136"/>
    </source>
</evidence>
<feature type="region of interest" description="Disordered" evidence="6">
    <location>
        <begin position="1"/>
        <end position="20"/>
    </location>
</feature>
<dbReference type="EMBL" id="KQ965742">
    <property type="protein sequence ID" value="KXS18450.1"/>
    <property type="molecule type" value="Genomic_DNA"/>
</dbReference>
<evidence type="ECO:0000256" key="6">
    <source>
        <dbReference type="SAM" id="MobiDB-lite"/>
    </source>
</evidence>
<feature type="transmembrane region" description="Helical" evidence="7">
    <location>
        <begin position="194"/>
        <end position="217"/>
    </location>
</feature>
<proteinExistence type="inferred from homology"/>
<organism evidence="8 9">
    <name type="scientific">Gonapodya prolifera (strain JEL478)</name>
    <name type="common">Monoblepharis prolifera</name>
    <dbReference type="NCBI Taxonomy" id="1344416"/>
    <lineage>
        <taxon>Eukaryota</taxon>
        <taxon>Fungi</taxon>
        <taxon>Fungi incertae sedis</taxon>
        <taxon>Chytridiomycota</taxon>
        <taxon>Chytridiomycota incertae sedis</taxon>
        <taxon>Monoblepharidomycetes</taxon>
        <taxon>Monoblepharidales</taxon>
        <taxon>Gonapodyaceae</taxon>
        <taxon>Gonapodya</taxon>
    </lineage>
</organism>
<evidence type="ECO:0000256" key="4">
    <source>
        <dbReference type="ARBA" id="ARBA00022989"/>
    </source>
</evidence>
<evidence type="ECO:0000313" key="9">
    <source>
        <dbReference type="Proteomes" id="UP000070544"/>
    </source>
</evidence>
<name>A0A139ANY2_GONPJ</name>
<evidence type="ECO:0000313" key="8">
    <source>
        <dbReference type="EMBL" id="KXS18450.1"/>
    </source>
</evidence>
<dbReference type="AlphaFoldDB" id="A0A139ANY2"/>
<dbReference type="OrthoDB" id="8904098at2759"/>
<dbReference type="Proteomes" id="UP000070544">
    <property type="component" value="Unassembled WGS sequence"/>
</dbReference>
<dbReference type="STRING" id="1344416.A0A139ANY2"/>
<comment type="similarity">
    <text evidence="2">Belongs to the major facilitator superfamily. Proton-dependent oligopeptide transporter (POT/PTR) (TC 2.A.17) family.</text>
</comment>
<dbReference type="Pfam" id="PF00854">
    <property type="entry name" value="PTR2"/>
    <property type="match status" value="1"/>
</dbReference>
<dbReference type="PROSITE" id="PS01022">
    <property type="entry name" value="PTR2_1"/>
    <property type="match status" value="1"/>
</dbReference>
<evidence type="ECO:0000256" key="7">
    <source>
        <dbReference type="SAM" id="Phobius"/>
    </source>
</evidence>
<dbReference type="InterPro" id="IPR000109">
    <property type="entry name" value="POT_fam"/>
</dbReference>
<dbReference type="OMA" id="YVLYAQM"/>
<feature type="transmembrane region" description="Helical" evidence="7">
    <location>
        <begin position="446"/>
        <end position="468"/>
    </location>
</feature>
<reference evidence="8 9" key="1">
    <citation type="journal article" date="2015" name="Genome Biol. Evol.">
        <title>Phylogenomic analyses indicate that early fungi evolved digesting cell walls of algal ancestors of land plants.</title>
        <authorList>
            <person name="Chang Y."/>
            <person name="Wang S."/>
            <person name="Sekimoto S."/>
            <person name="Aerts A.L."/>
            <person name="Choi C."/>
            <person name="Clum A."/>
            <person name="LaButti K.M."/>
            <person name="Lindquist E.A."/>
            <person name="Yee Ngan C."/>
            <person name="Ohm R.A."/>
            <person name="Salamov A.A."/>
            <person name="Grigoriev I.V."/>
            <person name="Spatafora J.W."/>
            <person name="Berbee M.L."/>
        </authorList>
    </citation>
    <scope>NUCLEOTIDE SEQUENCE [LARGE SCALE GENOMIC DNA]</scope>
    <source>
        <strain evidence="8 9">JEL478</strain>
    </source>
</reference>
<keyword evidence="4 7" id="KW-1133">Transmembrane helix</keyword>
<keyword evidence="5 7" id="KW-0472">Membrane</keyword>
<dbReference type="GO" id="GO:0006857">
    <property type="term" value="P:oligopeptide transport"/>
    <property type="evidence" value="ECO:0007669"/>
    <property type="project" value="InterPro"/>
</dbReference>
<dbReference type="InterPro" id="IPR018456">
    <property type="entry name" value="PTR2_symporter_CS"/>
</dbReference>
<dbReference type="Gene3D" id="1.20.1250.20">
    <property type="entry name" value="MFS general substrate transporter like domains"/>
    <property type="match status" value="1"/>
</dbReference>
<feature type="transmembrane region" description="Helical" evidence="7">
    <location>
        <begin position="128"/>
        <end position="147"/>
    </location>
</feature>